<reference evidence="2 3" key="1">
    <citation type="submission" date="2016-06" db="EMBL/GenBank/DDBJ databases">
        <title>Genome sequence of Oerskovia enterophila DSM 43852.</title>
        <authorList>
            <person name="Poehlein A."/>
            <person name="Jag V."/>
            <person name="Bengelsdorf F.R."/>
            <person name="Daniel R."/>
            <person name="Duerre P."/>
        </authorList>
    </citation>
    <scope>NUCLEOTIDE SEQUENCE [LARGE SCALE GENOMIC DNA]</scope>
    <source>
        <strain evidence="2 3">DSM 43852</strain>
    </source>
</reference>
<evidence type="ECO:0000256" key="1">
    <source>
        <dbReference type="SAM" id="SignalP"/>
    </source>
</evidence>
<dbReference type="RefSeq" id="WP_068626962.1">
    <property type="nucleotide sequence ID" value="NZ_MAQA01000047.1"/>
</dbReference>
<dbReference type="EMBL" id="MAQA01000047">
    <property type="protein sequence ID" value="OCI30035.1"/>
    <property type="molecule type" value="Genomic_DNA"/>
</dbReference>
<name>A0ABX2Y0L3_9CELL</name>
<organism evidence="2 3">
    <name type="scientific">Oerskovia enterophila</name>
    <dbReference type="NCBI Taxonomy" id="43678"/>
    <lineage>
        <taxon>Bacteria</taxon>
        <taxon>Bacillati</taxon>
        <taxon>Actinomycetota</taxon>
        <taxon>Actinomycetes</taxon>
        <taxon>Micrococcales</taxon>
        <taxon>Cellulomonadaceae</taxon>
        <taxon>Oerskovia</taxon>
    </lineage>
</organism>
<gene>
    <name evidence="2" type="ORF">OERS_32450</name>
</gene>
<protein>
    <recommendedName>
        <fullName evidence="4">Lipoprotein</fullName>
    </recommendedName>
</protein>
<dbReference type="PROSITE" id="PS51257">
    <property type="entry name" value="PROKAR_LIPOPROTEIN"/>
    <property type="match status" value="1"/>
</dbReference>
<keyword evidence="1" id="KW-0732">Signal</keyword>
<accession>A0ABX2Y0L3</accession>
<proteinExistence type="predicted"/>
<feature type="signal peptide" evidence="1">
    <location>
        <begin position="1"/>
        <end position="24"/>
    </location>
</feature>
<comment type="caution">
    <text evidence="2">The sequence shown here is derived from an EMBL/GenBank/DDBJ whole genome shotgun (WGS) entry which is preliminary data.</text>
</comment>
<evidence type="ECO:0000313" key="3">
    <source>
        <dbReference type="Proteomes" id="UP000093412"/>
    </source>
</evidence>
<sequence>MRTRTAAIAAVLGVALLVAGCSGGGESEEVASPLEDEKVVPSPSEDAKDACGVVFNGGDGSLAFRIPEALIDVQANLQGERLQTMLDINSQLTQAISQATPEVAAPLRSIQVPFQQVQDVVDAGGGDLTMDTSRVAEDVTDLMAACVDAGFTVSD</sequence>
<evidence type="ECO:0000313" key="2">
    <source>
        <dbReference type="EMBL" id="OCI30035.1"/>
    </source>
</evidence>
<feature type="chain" id="PRO_5046011482" description="Lipoprotein" evidence="1">
    <location>
        <begin position="25"/>
        <end position="155"/>
    </location>
</feature>
<dbReference type="Proteomes" id="UP000093412">
    <property type="component" value="Unassembled WGS sequence"/>
</dbReference>
<evidence type="ECO:0008006" key="4">
    <source>
        <dbReference type="Google" id="ProtNLM"/>
    </source>
</evidence>
<keyword evidence="3" id="KW-1185">Reference proteome</keyword>